<evidence type="ECO:0000256" key="1">
    <source>
        <dbReference type="SAM" id="SignalP"/>
    </source>
</evidence>
<gene>
    <name evidence="2" type="primary">KAFR0I02160</name>
    <name evidence="2" type="ORF">KAFR_0I02160</name>
</gene>
<protein>
    <submittedName>
        <fullName evidence="2">Uncharacterized protein</fullName>
    </submittedName>
</protein>
<reference evidence="2 3" key="1">
    <citation type="journal article" date="2011" name="Proc. Natl. Acad. Sci. U.S.A.">
        <title>Evolutionary erosion of yeast sex chromosomes by mating-type switching accidents.</title>
        <authorList>
            <person name="Gordon J.L."/>
            <person name="Armisen D."/>
            <person name="Proux-Wera E."/>
            <person name="Oheigeartaigh S.S."/>
            <person name="Byrne K.P."/>
            <person name="Wolfe K.H."/>
        </authorList>
    </citation>
    <scope>NUCLEOTIDE SEQUENCE [LARGE SCALE GENOMIC DNA]</scope>
    <source>
        <strain evidence="3">ATCC 22294 / BCRC 22015 / CBS 2517 / CECT 1963 / NBRC 1671 / NRRL Y-8276</strain>
    </source>
</reference>
<dbReference type="GeneID" id="13883632"/>
<evidence type="ECO:0000313" key="2">
    <source>
        <dbReference type="EMBL" id="CCF59996.1"/>
    </source>
</evidence>
<evidence type="ECO:0000313" key="3">
    <source>
        <dbReference type="Proteomes" id="UP000005220"/>
    </source>
</evidence>
<accession>H2B046</accession>
<feature type="signal peptide" evidence="1">
    <location>
        <begin position="1"/>
        <end position="22"/>
    </location>
</feature>
<organism evidence="2 3">
    <name type="scientific">Kazachstania africana (strain ATCC 22294 / BCRC 22015 / CBS 2517 / CECT 1963 / NBRC 1671 / NRRL Y-8276)</name>
    <name type="common">Yeast</name>
    <name type="synonym">Kluyveromyces africanus</name>
    <dbReference type="NCBI Taxonomy" id="1071382"/>
    <lineage>
        <taxon>Eukaryota</taxon>
        <taxon>Fungi</taxon>
        <taxon>Dikarya</taxon>
        <taxon>Ascomycota</taxon>
        <taxon>Saccharomycotina</taxon>
        <taxon>Saccharomycetes</taxon>
        <taxon>Saccharomycetales</taxon>
        <taxon>Saccharomycetaceae</taxon>
        <taxon>Kazachstania</taxon>
    </lineage>
</organism>
<dbReference type="OrthoDB" id="4070802at2759"/>
<proteinExistence type="predicted"/>
<dbReference type="RefSeq" id="XP_003959131.1">
    <property type="nucleotide sequence ID" value="XM_003959082.1"/>
</dbReference>
<name>H2B046_KAZAF</name>
<keyword evidence="1" id="KW-0732">Signal</keyword>
<dbReference type="Proteomes" id="UP000005220">
    <property type="component" value="Chromosome 9"/>
</dbReference>
<dbReference type="InParanoid" id="H2B046"/>
<feature type="chain" id="PRO_5003559093" evidence="1">
    <location>
        <begin position="23"/>
        <end position="183"/>
    </location>
</feature>
<dbReference type="AlphaFoldDB" id="H2B046"/>
<dbReference type="eggNOG" id="ENOG502R93I">
    <property type="taxonomic scope" value="Eukaryota"/>
</dbReference>
<sequence length="183" mass="19936">MFFTYNDLTLLLLIISMVPALASTIQATQTAAGVNQQSRAQYPDVPLPRDKSTATDALNILRCVQVNGYPNATQIGKEQDGILVFLPGIYEVFNTSYVRNVSACSTIYGFGVQVSIHSGSQFDDDVTFIGTLAELVADRTQITGLTRASYIVESDLGGTAVDSPYLQRRTSTYYYAYMADDAA</sequence>
<dbReference type="EMBL" id="HE650829">
    <property type="protein sequence ID" value="CCF59996.1"/>
    <property type="molecule type" value="Genomic_DNA"/>
</dbReference>
<keyword evidence="3" id="KW-1185">Reference proteome</keyword>
<dbReference type="KEGG" id="kaf:KAFR_0I02160"/>
<dbReference type="HOGENOM" id="CLU_1475387_0_0_1"/>